<gene>
    <name evidence="5" type="ORF">SI8410_18021603</name>
</gene>
<dbReference type="InterPro" id="IPR007052">
    <property type="entry name" value="CS_dom"/>
</dbReference>
<dbReference type="GO" id="GO:0005829">
    <property type="term" value="C:cytosol"/>
    <property type="evidence" value="ECO:0007669"/>
    <property type="project" value="TreeGrafter"/>
</dbReference>
<dbReference type="PANTHER" id="PTHR22932">
    <property type="entry name" value="TELOMERASE-BINDING PROTEIN P23 HSP90 CO-CHAPERONE"/>
    <property type="match status" value="1"/>
</dbReference>
<evidence type="ECO:0000256" key="2">
    <source>
        <dbReference type="RuleBase" id="RU369032"/>
    </source>
</evidence>
<evidence type="ECO:0000313" key="5">
    <source>
        <dbReference type="EMBL" id="CAA7410925.1"/>
    </source>
</evidence>
<evidence type="ECO:0000256" key="1">
    <source>
        <dbReference type="ARBA" id="ARBA00025733"/>
    </source>
</evidence>
<keyword evidence="2" id="KW-0539">Nucleus</keyword>
<comment type="similarity">
    <text evidence="1 2">Belongs to the p23/wos2 family.</text>
</comment>
<dbReference type="Gene3D" id="2.60.40.790">
    <property type="match status" value="1"/>
</dbReference>
<dbReference type="Gene3D" id="6.10.140.350">
    <property type="match status" value="1"/>
</dbReference>
<dbReference type="GO" id="GO:0005634">
    <property type="term" value="C:nucleus"/>
    <property type="evidence" value="ECO:0007669"/>
    <property type="project" value="UniProtKB-SubCell"/>
</dbReference>
<dbReference type="GO" id="GO:0051087">
    <property type="term" value="F:protein-folding chaperone binding"/>
    <property type="evidence" value="ECO:0007669"/>
    <property type="project" value="TreeGrafter"/>
</dbReference>
<dbReference type="Proteomes" id="UP000663760">
    <property type="component" value="Chromosome 18"/>
</dbReference>
<keyword evidence="2" id="KW-0963">Cytoplasm</keyword>
<evidence type="ECO:0000256" key="3">
    <source>
        <dbReference type="SAM" id="MobiDB-lite"/>
    </source>
</evidence>
<dbReference type="AlphaFoldDB" id="A0A7I8LNK9"/>
<dbReference type="PANTHER" id="PTHR22932:SF1">
    <property type="entry name" value="CO-CHAPERONE PROTEIN DAF-41"/>
    <property type="match status" value="1"/>
</dbReference>
<feature type="region of interest" description="Disordered" evidence="3">
    <location>
        <begin position="162"/>
        <end position="221"/>
    </location>
</feature>
<feature type="domain" description="CS" evidence="4">
    <location>
        <begin position="55"/>
        <end position="148"/>
    </location>
</feature>
<dbReference type="GO" id="GO:0101031">
    <property type="term" value="C:protein folding chaperone complex"/>
    <property type="evidence" value="ECO:0007669"/>
    <property type="project" value="UniProtKB-ARBA"/>
</dbReference>
<protein>
    <recommendedName>
        <fullName evidence="2">Co-chaperone protein p23</fullName>
    </recommendedName>
</protein>
<name>A0A7I8LNK9_SPIIN</name>
<keyword evidence="2" id="KW-0143">Chaperone</keyword>
<dbReference type="GO" id="GO:0006457">
    <property type="term" value="P:protein folding"/>
    <property type="evidence" value="ECO:0007669"/>
    <property type="project" value="TreeGrafter"/>
</dbReference>
<dbReference type="OrthoDB" id="1564555at2759"/>
<dbReference type="GO" id="GO:0051879">
    <property type="term" value="F:Hsp90 protein binding"/>
    <property type="evidence" value="ECO:0007669"/>
    <property type="project" value="UniProtKB-UniRule"/>
</dbReference>
<evidence type="ECO:0000313" key="6">
    <source>
        <dbReference type="Proteomes" id="UP000663760"/>
    </source>
</evidence>
<dbReference type="InterPro" id="IPR008978">
    <property type="entry name" value="HSP20-like_chaperone"/>
</dbReference>
<feature type="compositionally biased region" description="Acidic residues" evidence="3">
    <location>
        <begin position="167"/>
        <end position="203"/>
    </location>
</feature>
<dbReference type="InterPro" id="IPR045250">
    <property type="entry name" value="p23-like"/>
</dbReference>
<proteinExistence type="inferred from homology"/>
<comment type="function">
    <text evidence="2">Acts as a co-chaperone for HSP90.</text>
</comment>
<dbReference type="EMBL" id="LR746281">
    <property type="protein sequence ID" value="CAA7410925.1"/>
    <property type="molecule type" value="Genomic_DNA"/>
</dbReference>
<dbReference type="GO" id="GO:0051131">
    <property type="term" value="P:chaperone-mediated protein complex assembly"/>
    <property type="evidence" value="ECO:0007669"/>
    <property type="project" value="TreeGrafter"/>
</dbReference>
<feature type="compositionally biased region" description="Basic and acidic residues" evidence="3">
    <location>
        <begin position="212"/>
        <end position="221"/>
    </location>
</feature>
<dbReference type="PROSITE" id="PS51203">
    <property type="entry name" value="CS"/>
    <property type="match status" value="1"/>
</dbReference>
<dbReference type="Pfam" id="PF04969">
    <property type="entry name" value="CS"/>
    <property type="match status" value="1"/>
</dbReference>
<comment type="subunit">
    <text evidence="2">Interacts with HSP90 in an ATP-dependent manner.</text>
</comment>
<evidence type="ECO:0000259" key="4">
    <source>
        <dbReference type="PROSITE" id="PS51203"/>
    </source>
</evidence>
<dbReference type="CDD" id="cd06465">
    <property type="entry name" value="p23_hB-ind1_like"/>
    <property type="match status" value="1"/>
</dbReference>
<accession>A0A7I8LNK9</accession>
<comment type="subcellular location">
    <subcellularLocation>
        <location evidence="2">Cytoplasm</location>
    </subcellularLocation>
    <subcellularLocation>
        <location evidence="2">Nucleus</location>
    </subcellularLocation>
</comment>
<reference evidence="5" key="1">
    <citation type="submission" date="2020-02" db="EMBL/GenBank/DDBJ databases">
        <authorList>
            <person name="Scholz U."/>
            <person name="Mascher M."/>
            <person name="Fiebig A."/>
        </authorList>
    </citation>
    <scope>NUCLEOTIDE SEQUENCE</scope>
</reference>
<keyword evidence="6" id="KW-1185">Reference proteome</keyword>
<dbReference type="FunFam" id="2.60.40.790:FF:000013">
    <property type="entry name" value="Very-long-chain (3R)-3-hydroxyacyl-CoA dehydratase"/>
    <property type="match status" value="1"/>
</dbReference>
<sequence length="221" mass="24540">MPATGIPRVFPQIKPVHRNEVLSGGIVENEVKTTLFHPSLPSFPSPSLCLVLDSVPPPVLLWAQRSDRVYLTIGLPDAKDVAVKCEPEGVFTFTAIGAQMVSFQVHLKLYGTINPEKKTKGGSRTKIGLRNIVCSIQKENKSWWKRLLRSEEKPPPYIKVDWNKWCDEDEEEPASDSEDEGGAGCGDDDDEYEENGDDGESSDDNGLLYLPDLEKAGARRQ</sequence>
<organism evidence="5 6">
    <name type="scientific">Spirodela intermedia</name>
    <name type="common">Intermediate duckweed</name>
    <dbReference type="NCBI Taxonomy" id="51605"/>
    <lineage>
        <taxon>Eukaryota</taxon>
        <taxon>Viridiplantae</taxon>
        <taxon>Streptophyta</taxon>
        <taxon>Embryophyta</taxon>
        <taxon>Tracheophyta</taxon>
        <taxon>Spermatophyta</taxon>
        <taxon>Magnoliopsida</taxon>
        <taxon>Liliopsida</taxon>
        <taxon>Araceae</taxon>
        <taxon>Lemnoideae</taxon>
        <taxon>Spirodela</taxon>
    </lineage>
</organism>
<dbReference type="SUPFAM" id="SSF49764">
    <property type="entry name" value="HSP20-like chaperones"/>
    <property type="match status" value="1"/>
</dbReference>